<comment type="caution">
    <text evidence="2">The sequence shown here is derived from an EMBL/GenBank/DDBJ whole genome shotgun (WGS) entry which is preliminary data.</text>
</comment>
<keyword evidence="3" id="KW-1185">Reference proteome</keyword>
<dbReference type="RefSeq" id="WP_183979820.1">
    <property type="nucleotide sequence ID" value="NZ_JACHEB010000010.1"/>
</dbReference>
<dbReference type="Gene3D" id="3.40.630.30">
    <property type="match status" value="1"/>
</dbReference>
<dbReference type="InterPro" id="IPR045057">
    <property type="entry name" value="Gcn5-rel_NAT"/>
</dbReference>
<feature type="domain" description="N-acetyltransferase" evidence="1">
    <location>
        <begin position="4"/>
        <end position="90"/>
    </location>
</feature>
<dbReference type="PANTHER" id="PTHR31435">
    <property type="entry name" value="PROTEIN NATD1"/>
    <property type="match status" value="1"/>
</dbReference>
<dbReference type="EMBL" id="JACHEB010000010">
    <property type="protein sequence ID" value="MBB5330382.1"/>
    <property type="molecule type" value="Genomic_DNA"/>
</dbReference>
<dbReference type="PANTHER" id="PTHR31435:SF9">
    <property type="entry name" value="PROTEIN NATD1"/>
    <property type="match status" value="1"/>
</dbReference>
<gene>
    <name evidence="2" type="ORF">HDF14_004017</name>
</gene>
<dbReference type="InterPro" id="IPR031165">
    <property type="entry name" value="GNAT_YJDJ"/>
</dbReference>
<accession>A0A9X0U6Z1</accession>
<dbReference type="InterPro" id="IPR016181">
    <property type="entry name" value="Acyl_CoA_acyltransferase"/>
</dbReference>
<reference evidence="2 3" key="1">
    <citation type="submission" date="2020-08" db="EMBL/GenBank/DDBJ databases">
        <title>Genomic Encyclopedia of Type Strains, Phase IV (KMG-V): Genome sequencing to study the core and pangenomes of soil and plant-associated prokaryotes.</title>
        <authorList>
            <person name="Whitman W."/>
        </authorList>
    </citation>
    <scope>NUCLEOTIDE SEQUENCE [LARGE SCALE GENOMIC DNA]</scope>
    <source>
        <strain evidence="2 3">X5P2</strain>
    </source>
</reference>
<dbReference type="Proteomes" id="UP000535182">
    <property type="component" value="Unassembled WGS sequence"/>
</dbReference>
<sequence length="102" mass="11411">MAETMEATKGRFEIERDGGISYLAYETDGEGWISLLHTEVPPVLRGHGIANELAQMGLEYAKAHKLKVDIVCPIVFHFLTKNPEYRPLVGRRGYQPAKPQSA</sequence>
<evidence type="ECO:0000313" key="3">
    <source>
        <dbReference type="Proteomes" id="UP000535182"/>
    </source>
</evidence>
<dbReference type="Pfam" id="PF14542">
    <property type="entry name" value="Acetyltransf_CG"/>
    <property type="match status" value="1"/>
</dbReference>
<dbReference type="PROSITE" id="PS51729">
    <property type="entry name" value="GNAT_YJDJ"/>
    <property type="match status" value="1"/>
</dbReference>
<organism evidence="2 3">
    <name type="scientific">Tunturiibacter gelidiferens</name>
    <dbReference type="NCBI Taxonomy" id="3069689"/>
    <lineage>
        <taxon>Bacteria</taxon>
        <taxon>Pseudomonadati</taxon>
        <taxon>Acidobacteriota</taxon>
        <taxon>Terriglobia</taxon>
        <taxon>Terriglobales</taxon>
        <taxon>Acidobacteriaceae</taxon>
        <taxon>Tunturiibacter</taxon>
    </lineage>
</organism>
<evidence type="ECO:0000259" key="1">
    <source>
        <dbReference type="PROSITE" id="PS51729"/>
    </source>
</evidence>
<name>A0A9X0U6Z1_9BACT</name>
<protein>
    <recommendedName>
        <fullName evidence="1">N-acetyltransferase domain-containing protein</fullName>
    </recommendedName>
</protein>
<evidence type="ECO:0000313" key="2">
    <source>
        <dbReference type="EMBL" id="MBB5330382.1"/>
    </source>
</evidence>
<dbReference type="AlphaFoldDB" id="A0A9X0U6Z1"/>
<proteinExistence type="predicted"/>
<dbReference type="SUPFAM" id="SSF55729">
    <property type="entry name" value="Acyl-CoA N-acyltransferases (Nat)"/>
    <property type="match status" value="1"/>
</dbReference>